<organism evidence="2 3">
    <name type="scientific">Blastopirellula sediminis</name>
    <dbReference type="NCBI Taxonomy" id="2894196"/>
    <lineage>
        <taxon>Bacteria</taxon>
        <taxon>Pseudomonadati</taxon>
        <taxon>Planctomycetota</taxon>
        <taxon>Planctomycetia</taxon>
        <taxon>Pirellulales</taxon>
        <taxon>Pirellulaceae</taxon>
        <taxon>Blastopirellula</taxon>
    </lineage>
</organism>
<protein>
    <submittedName>
        <fullName evidence="2">SMI1/KNR4 family protein</fullName>
    </submittedName>
</protein>
<dbReference type="Proteomes" id="UP001139103">
    <property type="component" value="Unassembled WGS sequence"/>
</dbReference>
<name>A0A9X1MJZ0_9BACT</name>
<dbReference type="Gene3D" id="3.40.1580.10">
    <property type="entry name" value="SMI1/KNR4-like"/>
    <property type="match status" value="1"/>
</dbReference>
<feature type="domain" description="Knr4/Smi1-like" evidence="1">
    <location>
        <begin position="18"/>
        <end position="149"/>
    </location>
</feature>
<dbReference type="Pfam" id="PF09346">
    <property type="entry name" value="SMI1_KNR4"/>
    <property type="match status" value="1"/>
</dbReference>
<keyword evidence="3" id="KW-1185">Reference proteome</keyword>
<evidence type="ECO:0000313" key="2">
    <source>
        <dbReference type="EMBL" id="MCC9628131.1"/>
    </source>
</evidence>
<dbReference type="InterPro" id="IPR037883">
    <property type="entry name" value="Knr4/Smi1-like_sf"/>
</dbReference>
<evidence type="ECO:0000313" key="3">
    <source>
        <dbReference type="Proteomes" id="UP001139103"/>
    </source>
</evidence>
<dbReference type="AlphaFoldDB" id="A0A9X1MJZ0"/>
<proteinExistence type="predicted"/>
<gene>
    <name evidence="2" type="ORF">LOC68_06965</name>
</gene>
<accession>A0A9X1MJZ0</accession>
<comment type="caution">
    <text evidence="2">The sequence shown here is derived from an EMBL/GenBank/DDBJ whole genome shotgun (WGS) entry which is preliminary data.</text>
</comment>
<dbReference type="EMBL" id="JAJKFT010000004">
    <property type="protein sequence ID" value="MCC9628131.1"/>
    <property type="molecule type" value="Genomic_DNA"/>
</dbReference>
<dbReference type="InterPro" id="IPR018958">
    <property type="entry name" value="Knr4/Smi1-like_dom"/>
</dbReference>
<sequence>MLDEVLTIIPIPEFPIDVDENAMKATQLELGVELPSDFLAYARVFGSGTIVIDETYDFEIYSPGRSTFIDFVRKFTDRQNQYRRATGNVNMPFGLFPEPEGLLPFGHRDDMYFAWKTKGDPSEWTIVVIWQFEPGGYQDFAIGFCEFLSGILRQKLRLAPFKTIWDDGAEIQFEPEVYGG</sequence>
<reference evidence="2" key="1">
    <citation type="submission" date="2021-11" db="EMBL/GenBank/DDBJ databases">
        <title>Genome sequence.</title>
        <authorList>
            <person name="Sun Q."/>
        </authorList>
    </citation>
    <scope>NUCLEOTIDE SEQUENCE</scope>
    <source>
        <strain evidence="2">JC732</strain>
    </source>
</reference>
<dbReference type="SUPFAM" id="SSF160631">
    <property type="entry name" value="SMI1/KNR4-like"/>
    <property type="match status" value="1"/>
</dbReference>
<dbReference type="RefSeq" id="WP_230217116.1">
    <property type="nucleotide sequence ID" value="NZ_JAJKFT010000004.1"/>
</dbReference>
<evidence type="ECO:0000259" key="1">
    <source>
        <dbReference type="Pfam" id="PF09346"/>
    </source>
</evidence>